<gene>
    <name evidence="1" type="ORF">FPB0191_01990</name>
</gene>
<dbReference type="OrthoDB" id="9797191at2"/>
<dbReference type="HOGENOM" id="CLU_2368771_0_0_6"/>
<dbReference type="Proteomes" id="UP000030901">
    <property type="component" value="Chromosome"/>
</dbReference>
<organism evidence="1 2">
    <name type="scientific">Frischella perrara</name>
    <dbReference type="NCBI Taxonomy" id="1267021"/>
    <lineage>
        <taxon>Bacteria</taxon>
        <taxon>Pseudomonadati</taxon>
        <taxon>Pseudomonadota</taxon>
        <taxon>Gammaproteobacteria</taxon>
        <taxon>Orbales</taxon>
        <taxon>Orbaceae</taxon>
        <taxon>Frischella</taxon>
    </lineage>
</organism>
<evidence type="ECO:0000313" key="2">
    <source>
        <dbReference type="Proteomes" id="UP000030901"/>
    </source>
</evidence>
<accession>A0A0A7S8Z1</accession>
<dbReference type="KEGG" id="fpp:FPB0191_01990"/>
<sequence length="95" mass="10884">MLLIYIIRIAAIPIETSINIIKTINNVDIYLQDNNISNLRLCIEKLNDSIIKSLRRFSVGHKVGVQQKSFLEGLSLHNGKKQTYWGRLYQLGSLL</sequence>
<reference evidence="1 2" key="1">
    <citation type="journal article" date="2014" name="Appl. Environ. Microbiol.">
        <title>Gut symbionts from distinct hosts exhibit genotoxic activity via divergent colibactin biosynthetic pathways.</title>
        <authorList>
            <person name="Engel P."/>
            <person name="Vizcaino M.I."/>
            <person name="Crawford J.M."/>
        </authorList>
    </citation>
    <scope>NUCLEOTIDE SEQUENCE [LARGE SCALE GENOMIC DNA]</scope>
    <source>
        <strain evidence="1 2">PEB0191</strain>
    </source>
</reference>
<protein>
    <submittedName>
        <fullName evidence="1">Uncharacterized protein</fullName>
    </submittedName>
</protein>
<dbReference type="AlphaFoldDB" id="A0A0A7S8Z1"/>
<proteinExistence type="predicted"/>
<dbReference type="EMBL" id="CP009056">
    <property type="protein sequence ID" value="AJA45801.1"/>
    <property type="molecule type" value="Genomic_DNA"/>
</dbReference>
<keyword evidence="2" id="KW-1185">Reference proteome</keyword>
<evidence type="ECO:0000313" key="1">
    <source>
        <dbReference type="EMBL" id="AJA45801.1"/>
    </source>
</evidence>
<name>A0A0A7S8Z1_FRIPE</name>